<dbReference type="Proteomes" id="UP000321183">
    <property type="component" value="Plasmid pRA1"/>
</dbReference>
<protein>
    <submittedName>
        <fullName evidence="2">Uncharacterized protein</fullName>
    </submittedName>
</protein>
<dbReference type="EMBL" id="AP019564">
    <property type="protein sequence ID" value="BBJ32488.1"/>
    <property type="molecule type" value="Genomic_DNA"/>
</dbReference>
<name>A0A510G984_9RICK</name>
<evidence type="ECO:0000313" key="2">
    <source>
        <dbReference type="EMBL" id="BBJ32488.1"/>
    </source>
</evidence>
<dbReference type="AlphaFoldDB" id="A0A510G984"/>
<keyword evidence="3" id="KW-1185">Reference proteome</keyword>
<sequence>MKKESNNQNQDLEEKQNILEISENTSNATNSAESSQLATPLNVEPSIDDDAVNKLKNQLSFSTKALEKQQQELSKVLSSSAEQLNDAVKTFDKTITAQKNQYEILQNEVGVLTVLPEKTKEAVTNIIPDVAKELDKIQKEYTKSLHDSYSTIISGYAEEIQKYKTEIDQVSHGLTSHITKYISSVDQKLDEYSKKLSASAAYVVECSNYSFLKNMCLVVLFSAIVAGDTAYLVTTKFPRYLTVTGANNVTIQDCDVSVLGKAKDPDNLMDKMTKKK</sequence>
<organism evidence="2 3">
    <name type="scientific">Rickettsia asiatica</name>
    <dbReference type="NCBI Taxonomy" id="238800"/>
    <lineage>
        <taxon>Bacteria</taxon>
        <taxon>Pseudomonadati</taxon>
        <taxon>Pseudomonadota</taxon>
        <taxon>Alphaproteobacteria</taxon>
        <taxon>Rickettsiales</taxon>
        <taxon>Rickettsiaceae</taxon>
        <taxon>Rickettsieae</taxon>
        <taxon>Rickettsia</taxon>
        <taxon>spotted fever group</taxon>
    </lineage>
</organism>
<dbReference type="RefSeq" id="WP_147144283.1">
    <property type="nucleotide sequence ID" value="NZ_AP019564.1"/>
</dbReference>
<keyword evidence="2" id="KW-0614">Plasmid</keyword>
<feature type="region of interest" description="Disordered" evidence="1">
    <location>
        <begin position="1"/>
        <end position="38"/>
    </location>
</feature>
<gene>
    <name evidence="2" type="ORF">RAS_p840</name>
</gene>
<accession>A0A510G984</accession>
<reference evidence="2 3" key="1">
    <citation type="submission" date="2019-04" db="EMBL/GenBank/DDBJ databases">
        <title>Draft genome sequence of Rickettsia asiatica Maytaro1284.</title>
        <authorList>
            <person name="Thu M."/>
            <person name="Qiu Y."/>
            <person name="Nakao R."/>
        </authorList>
    </citation>
    <scope>NUCLEOTIDE SEQUENCE [LARGE SCALE GENOMIC DNA]</scope>
    <source>
        <strain evidence="2 3">Maytaro1284</strain>
        <plasmid evidence="2 3">pRA1</plasmid>
    </source>
</reference>
<proteinExistence type="predicted"/>
<evidence type="ECO:0000256" key="1">
    <source>
        <dbReference type="SAM" id="MobiDB-lite"/>
    </source>
</evidence>
<feature type="compositionally biased region" description="Polar residues" evidence="1">
    <location>
        <begin position="1"/>
        <end position="10"/>
    </location>
</feature>
<dbReference type="KEGG" id="ras:RAS_p840"/>
<evidence type="ECO:0000313" key="3">
    <source>
        <dbReference type="Proteomes" id="UP000321183"/>
    </source>
</evidence>
<feature type="compositionally biased region" description="Low complexity" evidence="1">
    <location>
        <begin position="22"/>
        <end position="35"/>
    </location>
</feature>
<geneLocation type="plasmid" evidence="2 3">
    <name>pRA1</name>
</geneLocation>